<reference evidence="2" key="1">
    <citation type="submission" date="2023-02" db="EMBL/GenBank/DDBJ databases">
        <title>Genome of toxic invasive species Heracleum sosnowskyi carries increased number of genes despite the absence of recent whole-genome duplications.</title>
        <authorList>
            <person name="Schelkunov M."/>
            <person name="Shtratnikova V."/>
            <person name="Makarenko M."/>
            <person name="Klepikova A."/>
            <person name="Omelchenko D."/>
            <person name="Novikova G."/>
            <person name="Obukhova E."/>
            <person name="Bogdanov V."/>
            <person name="Penin A."/>
            <person name="Logacheva M."/>
        </authorList>
    </citation>
    <scope>NUCLEOTIDE SEQUENCE</scope>
    <source>
        <strain evidence="2">Hsosn_3</strain>
        <tissue evidence="2">Leaf</tissue>
    </source>
</reference>
<evidence type="ECO:0000313" key="2">
    <source>
        <dbReference type="EMBL" id="KAK1353104.1"/>
    </source>
</evidence>
<evidence type="ECO:0000256" key="1">
    <source>
        <dbReference type="SAM" id="MobiDB-lite"/>
    </source>
</evidence>
<dbReference type="EMBL" id="JAUIZM010000014">
    <property type="protein sequence ID" value="KAK1353104.1"/>
    <property type="molecule type" value="Genomic_DNA"/>
</dbReference>
<gene>
    <name evidence="2" type="ORF">POM88_052942</name>
</gene>
<dbReference type="AlphaFoldDB" id="A0AAD8LYQ4"/>
<feature type="compositionally biased region" description="Acidic residues" evidence="1">
    <location>
        <begin position="101"/>
        <end position="110"/>
    </location>
</feature>
<dbReference type="Pfam" id="PF10253">
    <property type="entry name" value="PRCC"/>
    <property type="match status" value="1"/>
</dbReference>
<dbReference type="GO" id="GO:0005634">
    <property type="term" value="C:nucleus"/>
    <property type="evidence" value="ECO:0007669"/>
    <property type="project" value="TreeGrafter"/>
</dbReference>
<name>A0AAD8LYQ4_9APIA</name>
<keyword evidence="3" id="KW-1185">Reference proteome</keyword>
<dbReference type="Proteomes" id="UP001237642">
    <property type="component" value="Unassembled WGS sequence"/>
</dbReference>
<sequence>MDSLLASYASSSDDEEDNSIKPPPPPSKPSSVFSSLPPPKSNLSKPSPSSSSFFQTPSQPNPKPSLFSALPKPKSQPQDPLPTKIPKKIIQFRPPINPITPDDDDEDDDIEKAKQRKISESTNSLKNSSFKSISSVIPAPKNSMSLGGSSSSSSGTARRSILEADAPPSAASNNGNVSTQPLNDHAYANYDTAYADYGPGYNDASNLAPAMDNYATYDVTYPDYDTNYDQQYENKWIDKSNTTEAPTMPVEIMGRNSGKRGRNDFPSEMIEVKQDELMKNRPREDTAKLTGIAFGPSYQPVSAKGKPSKLHKRKHQIGTLYFDMRQKEMELAERRAKGFLTKAETQAKYGW</sequence>
<feature type="compositionally biased region" description="Low complexity" evidence="1">
    <location>
        <begin position="143"/>
        <end position="155"/>
    </location>
</feature>
<feature type="compositionally biased region" description="Low complexity" evidence="1">
    <location>
        <begin position="29"/>
        <end position="58"/>
    </location>
</feature>
<dbReference type="PANTHER" id="PTHR13621:SF2">
    <property type="entry name" value="PROLINE-RICH PROTEIN PRCC"/>
    <property type="match status" value="1"/>
</dbReference>
<reference evidence="2" key="2">
    <citation type="submission" date="2023-05" db="EMBL/GenBank/DDBJ databases">
        <authorList>
            <person name="Schelkunov M.I."/>
        </authorList>
    </citation>
    <scope>NUCLEOTIDE SEQUENCE</scope>
    <source>
        <strain evidence="2">Hsosn_3</strain>
        <tissue evidence="2">Leaf</tissue>
    </source>
</reference>
<protein>
    <submittedName>
        <fullName evidence="2">Proline-rich protein PRCC</fullName>
    </submittedName>
</protein>
<proteinExistence type="predicted"/>
<organism evidence="2 3">
    <name type="scientific">Heracleum sosnowskyi</name>
    <dbReference type="NCBI Taxonomy" id="360622"/>
    <lineage>
        <taxon>Eukaryota</taxon>
        <taxon>Viridiplantae</taxon>
        <taxon>Streptophyta</taxon>
        <taxon>Embryophyta</taxon>
        <taxon>Tracheophyta</taxon>
        <taxon>Spermatophyta</taxon>
        <taxon>Magnoliopsida</taxon>
        <taxon>eudicotyledons</taxon>
        <taxon>Gunneridae</taxon>
        <taxon>Pentapetalae</taxon>
        <taxon>asterids</taxon>
        <taxon>campanulids</taxon>
        <taxon>Apiales</taxon>
        <taxon>Apiaceae</taxon>
        <taxon>Apioideae</taxon>
        <taxon>apioid superclade</taxon>
        <taxon>Tordylieae</taxon>
        <taxon>Tordyliinae</taxon>
        <taxon>Heracleum</taxon>
    </lineage>
</organism>
<accession>A0AAD8LYQ4</accession>
<evidence type="ECO:0000313" key="3">
    <source>
        <dbReference type="Proteomes" id="UP001237642"/>
    </source>
</evidence>
<dbReference type="InterPro" id="IPR018800">
    <property type="entry name" value="PRCC"/>
</dbReference>
<feature type="compositionally biased region" description="Low complexity" evidence="1">
    <location>
        <begin position="1"/>
        <end position="11"/>
    </location>
</feature>
<feature type="region of interest" description="Disordered" evidence="1">
    <location>
        <begin position="1"/>
        <end position="159"/>
    </location>
</feature>
<dbReference type="PANTHER" id="PTHR13621">
    <property type="entry name" value="PROLINE-RICH PROTEIN PRCC"/>
    <property type="match status" value="1"/>
</dbReference>
<comment type="caution">
    <text evidence="2">The sequence shown here is derived from an EMBL/GenBank/DDBJ whole genome shotgun (WGS) entry which is preliminary data.</text>
</comment>
<feature type="compositionally biased region" description="Low complexity" evidence="1">
    <location>
        <begin position="123"/>
        <end position="135"/>
    </location>
</feature>